<evidence type="ECO:0000313" key="3">
    <source>
        <dbReference type="Proteomes" id="UP001454086"/>
    </source>
</evidence>
<dbReference type="InterPro" id="IPR010093">
    <property type="entry name" value="SinI_DNA-bd"/>
</dbReference>
<feature type="domain" description="Helix-turn-helix" evidence="1">
    <location>
        <begin position="8"/>
        <end position="57"/>
    </location>
</feature>
<evidence type="ECO:0000259" key="1">
    <source>
        <dbReference type="Pfam" id="PF12728"/>
    </source>
</evidence>
<keyword evidence="3" id="KW-1185">Reference proteome</keyword>
<dbReference type="EMBL" id="JBBMFM010000042">
    <property type="protein sequence ID" value="MEQ2425803.1"/>
    <property type="molecule type" value="Genomic_DNA"/>
</dbReference>
<proteinExistence type="predicted"/>
<comment type="caution">
    <text evidence="2">The sequence shown here is derived from an EMBL/GenBank/DDBJ whole genome shotgun (WGS) entry which is preliminary data.</text>
</comment>
<gene>
    <name evidence="2" type="ORF">WMQ36_12515</name>
</gene>
<dbReference type="RefSeq" id="WP_008720991.1">
    <property type="nucleotide sequence ID" value="NZ_JBBMFM010000042.1"/>
</dbReference>
<dbReference type="Proteomes" id="UP001454086">
    <property type="component" value="Unassembled WGS sequence"/>
</dbReference>
<name>A0ABV1D5X2_9FIRM</name>
<accession>A0ABV1D5X2</accession>
<evidence type="ECO:0000313" key="2">
    <source>
        <dbReference type="EMBL" id="MEQ2425803.1"/>
    </source>
</evidence>
<protein>
    <submittedName>
        <fullName evidence="2">Helix-turn-helix domain-containing protein</fullName>
    </submittedName>
</protein>
<reference evidence="2 3" key="1">
    <citation type="submission" date="2024-03" db="EMBL/GenBank/DDBJ databases">
        <title>Human intestinal bacterial collection.</title>
        <authorList>
            <person name="Pauvert C."/>
            <person name="Hitch T.C.A."/>
            <person name="Clavel T."/>
        </authorList>
    </citation>
    <scope>NUCLEOTIDE SEQUENCE [LARGE SCALE GENOMIC DNA]</scope>
    <source>
        <strain evidence="2 3">CLA-SR-H021</strain>
    </source>
</reference>
<dbReference type="NCBIfam" id="TIGR01764">
    <property type="entry name" value="excise"/>
    <property type="match status" value="1"/>
</dbReference>
<dbReference type="InterPro" id="IPR041657">
    <property type="entry name" value="HTH_17"/>
</dbReference>
<organism evidence="2 3">
    <name type="scientific">Enterocloster hominis</name>
    <name type="common">ex Hitch et al. 2024</name>
    <dbReference type="NCBI Taxonomy" id="1917870"/>
    <lineage>
        <taxon>Bacteria</taxon>
        <taxon>Bacillati</taxon>
        <taxon>Bacillota</taxon>
        <taxon>Clostridia</taxon>
        <taxon>Lachnospirales</taxon>
        <taxon>Lachnospiraceae</taxon>
        <taxon>Enterocloster</taxon>
    </lineage>
</organism>
<dbReference type="Pfam" id="PF12728">
    <property type="entry name" value="HTH_17"/>
    <property type="match status" value="1"/>
</dbReference>
<sequence>MFNDYDDLLTIEELCSILLIGKNAAYTLLKTKQIKAFRIGRGWRVPKKSVELYILNQSGLNKK</sequence>